<feature type="transmembrane region" description="Helical" evidence="2">
    <location>
        <begin position="20"/>
        <end position="37"/>
    </location>
</feature>
<dbReference type="Proteomes" id="UP001492380">
    <property type="component" value="Unassembled WGS sequence"/>
</dbReference>
<evidence type="ECO:0000256" key="2">
    <source>
        <dbReference type="SAM" id="Phobius"/>
    </source>
</evidence>
<evidence type="ECO:0008006" key="5">
    <source>
        <dbReference type="Google" id="ProtNLM"/>
    </source>
</evidence>
<protein>
    <recommendedName>
        <fullName evidence="5">Transmembrane protein</fullName>
    </recommendedName>
</protein>
<proteinExistence type="predicted"/>
<organism evidence="3 4">
    <name type="scientific">Phyllosticta capitalensis</name>
    <dbReference type="NCBI Taxonomy" id="121624"/>
    <lineage>
        <taxon>Eukaryota</taxon>
        <taxon>Fungi</taxon>
        <taxon>Dikarya</taxon>
        <taxon>Ascomycota</taxon>
        <taxon>Pezizomycotina</taxon>
        <taxon>Dothideomycetes</taxon>
        <taxon>Dothideomycetes incertae sedis</taxon>
        <taxon>Botryosphaeriales</taxon>
        <taxon>Phyllostictaceae</taxon>
        <taxon>Phyllosticta</taxon>
    </lineage>
</organism>
<keyword evidence="2" id="KW-0472">Membrane</keyword>
<evidence type="ECO:0000313" key="4">
    <source>
        <dbReference type="Proteomes" id="UP001492380"/>
    </source>
</evidence>
<feature type="compositionally biased region" description="Basic and acidic residues" evidence="1">
    <location>
        <begin position="63"/>
        <end position="73"/>
    </location>
</feature>
<reference evidence="3 4" key="1">
    <citation type="submission" date="2024-04" db="EMBL/GenBank/DDBJ databases">
        <title>Phyllosticta paracitricarpa is synonymous to the EU quarantine fungus P. citricarpa based on phylogenomic analyses.</title>
        <authorList>
            <consortium name="Lawrence Berkeley National Laboratory"/>
            <person name="Van Ingen-Buijs V.A."/>
            <person name="Van Westerhoven A.C."/>
            <person name="Haridas S."/>
            <person name="Skiadas P."/>
            <person name="Martin F."/>
            <person name="Groenewald J.Z."/>
            <person name="Crous P.W."/>
            <person name="Seidl M.F."/>
        </authorList>
    </citation>
    <scope>NUCLEOTIDE SEQUENCE [LARGE SCALE GENOMIC DNA]</scope>
    <source>
        <strain evidence="3 4">CBS 123374</strain>
    </source>
</reference>
<dbReference type="EMBL" id="JBBWRZ010000006">
    <property type="protein sequence ID" value="KAK8233436.1"/>
    <property type="molecule type" value="Genomic_DNA"/>
</dbReference>
<feature type="region of interest" description="Disordered" evidence="1">
    <location>
        <begin position="57"/>
        <end position="78"/>
    </location>
</feature>
<keyword evidence="2" id="KW-0812">Transmembrane</keyword>
<name>A0ABR1YLS5_9PEZI</name>
<gene>
    <name evidence="3" type="ORF">HDK90DRAFT_266541</name>
</gene>
<keyword evidence="2" id="KW-1133">Transmembrane helix</keyword>
<comment type="caution">
    <text evidence="3">The sequence shown here is derived from an EMBL/GenBank/DDBJ whole genome shotgun (WGS) entry which is preliminary data.</text>
</comment>
<accession>A0ABR1YLS5</accession>
<keyword evidence="4" id="KW-1185">Reference proteome</keyword>
<evidence type="ECO:0000313" key="3">
    <source>
        <dbReference type="EMBL" id="KAK8233436.1"/>
    </source>
</evidence>
<evidence type="ECO:0000256" key="1">
    <source>
        <dbReference type="SAM" id="MobiDB-lite"/>
    </source>
</evidence>
<sequence>MFEKGASGELRRRRRFERAALSYGLLFFLFTFGHQPFSKRVRRECLAEPGCGSLSEELQGASRGRDSAGEGKNGRATGSLSCVRSENECLLESLVSKILALRDRGACEVLSVQTRPRTPHFLGAARTAVGLHDARARRSQSLFLLSCTSRTVMPSQRDANASSCPLLSSGVQKDRRAAAGPPFRRTLARFISEQRDARAGREMLLDVTLAPRDPRHVDSGLLVGVCFCVL</sequence>